<accession>A2G8H3</accession>
<keyword evidence="2" id="KW-0805">Transcription regulation</keyword>
<evidence type="ECO:0000256" key="1">
    <source>
        <dbReference type="ARBA" id="ARBA00022737"/>
    </source>
</evidence>
<evidence type="ECO:0000259" key="6">
    <source>
        <dbReference type="PROSITE" id="PS50090"/>
    </source>
</evidence>
<name>A2G8H3_TRIV3</name>
<dbReference type="InterPro" id="IPR051575">
    <property type="entry name" value="Myb-like_DNA-bd"/>
</dbReference>
<dbReference type="GO" id="GO:0005634">
    <property type="term" value="C:nucleus"/>
    <property type="evidence" value="ECO:0000318"/>
    <property type="project" value="GO_Central"/>
</dbReference>
<dbReference type="EMBL" id="DS114623">
    <property type="protein sequence ID" value="EAX86547.1"/>
    <property type="molecule type" value="Genomic_DNA"/>
</dbReference>
<organism evidence="8 9">
    <name type="scientific">Trichomonas vaginalis (strain ATCC PRA-98 / G3)</name>
    <dbReference type="NCBI Taxonomy" id="412133"/>
    <lineage>
        <taxon>Eukaryota</taxon>
        <taxon>Metamonada</taxon>
        <taxon>Parabasalia</taxon>
        <taxon>Trichomonadida</taxon>
        <taxon>Trichomonadidae</taxon>
        <taxon>Trichomonas</taxon>
    </lineage>
</organism>
<keyword evidence="4" id="KW-0804">Transcription</keyword>
<dbReference type="OrthoDB" id="2143914at2759"/>
<evidence type="ECO:0000256" key="3">
    <source>
        <dbReference type="ARBA" id="ARBA00023125"/>
    </source>
</evidence>
<dbReference type="OMA" id="WGQVAND"/>
<sequence length="81" mass="9433">MESESSSLCRTKFSPAEDDILRSIVQKFGARKWNTIAQYLPGRTARQCRDRFRNYLSPDLKNGPWSREEDIMLIEKVKGPL</sequence>
<dbReference type="InterPro" id="IPR017930">
    <property type="entry name" value="Myb_dom"/>
</dbReference>
<evidence type="ECO:0000256" key="5">
    <source>
        <dbReference type="ARBA" id="ARBA00023242"/>
    </source>
</evidence>
<protein>
    <submittedName>
        <fullName evidence="8">Myb-like DNA-binding domain containing protein</fullName>
    </submittedName>
</protein>
<dbReference type="SUPFAM" id="SSF46689">
    <property type="entry name" value="Homeodomain-like"/>
    <property type="match status" value="1"/>
</dbReference>
<evidence type="ECO:0000313" key="8">
    <source>
        <dbReference type="EMBL" id="EAX86547.1"/>
    </source>
</evidence>
<reference evidence="8" key="1">
    <citation type="submission" date="2006-10" db="EMBL/GenBank/DDBJ databases">
        <authorList>
            <person name="Amadeo P."/>
            <person name="Zhao Q."/>
            <person name="Wortman J."/>
            <person name="Fraser-Liggett C."/>
            <person name="Carlton J."/>
        </authorList>
    </citation>
    <scope>NUCLEOTIDE SEQUENCE</scope>
    <source>
        <strain evidence="8">G3</strain>
    </source>
</reference>
<feature type="domain" description="HTH myb-type" evidence="7">
    <location>
        <begin position="5"/>
        <end position="60"/>
    </location>
</feature>
<dbReference type="VEuPathDB" id="TrichDB:TVAG_014570"/>
<dbReference type="GO" id="GO:0000981">
    <property type="term" value="F:DNA-binding transcription factor activity, RNA polymerase II-specific"/>
    <property type="evidence" value="ECO:0000318"/>
    <property type="project" value="GO_Central"/>
</dbReference>
<dbReference type="InterPro" id="IPR009057">
    <property type="entry name" value="Homeodomain-like_sf"/>
</dbReference>
<dbReference type="SMR" id="A2G8H3"/>
<keyword evidence="1" id="KW-0677">Repeat</keyword>
<dbReference type="GO" id="GO:0006355">
    <property type="term" value="P:regulation of DNA-templated transcription"/>
    <property type="evidence" value="ECO:0000318"/>
    <property type="project" value="GO_Central"/>
</dbReference>
<dbReference type="SMART" id="SM00717">
    <property type="entry name" value="SANT"/>
    <property type="match status" value="1"/>
</dbReference>
<dbReference type="Pfam" id="PF13921">
    <property type="entry name" value="Myb_DNA-bind_6"/>
    <property type="match status" value="1"/>
</dbReference>
<evidence type="ECO:0000256" key="4">
    <source>
        <dbReference type="ARBA" id="ARBA00023163"/>
    </source>
</evidence>
<keyword evidence="3 8" id="KW-0238">DNA-binding</keyword>
<dbReference type="PANTHER" id="PTHR46621">
    <property type="entry name" value="SNRNA-ACTIVATING PROTEIN COMPLEX SUBUNIT 4"/>
    <property type="match status" value="1"/>
</dbReference>
<dbReference type="InParanoid" id="A2G8H3"/>
<dbReference type="Gene3D" id="1.10.10.60">
    <property type="entry name" value="Homeodomain-like"/>
    <property type="match status" value="1"/>
</dbReference>
<dbReference type="PROSITE" id="PS50090">
    <property type="entry name" value="MYB_LIKE"/>
    <property type="match status" value="1"/>
</dbReference>
<dbReference type="CDD" id="cd00167">
    <property type="entry name" value="SANT"/>
    <property type="match status" value="1"/>
</dbReference>
<dbReference type="VEuPathDB" id="TrichDB:TVAGG3_0268510"/>
<proteinExistence type="predicted"/>
<reference evidence="8" key="2">
    <citation type="journal article" date="2007" name="Science">
        <title>Draft genome sequence of the sexually transmitted pathogen Trichomonas vaginalis.</title>
        <authorList>
            <person name="Carlton J.M."/>
            <person name="Hirt R.P."/>
            <person name="Silva J.C."/>
            <person name="Delcher A.L."/>
            <person name="Schatz M."/>
            <person name="Zhao Q."/>
            <person name="Wortman J.R."/>
            <person name="Bidwell S.L."/>
            <person name="Alsmark U.C.M."/>
            <person name="Besteiro S."/>
            <person name="Sicheritz-Ponten T."/>
            <person name="Noel C.J."/>
            <person name="Dacks J.B."/>
            <person name="Foster P.G."/>
            <person name="Simillion C."/>
            <person name="Van de Peer Y."/>
            <person name="Miranda-Saavedra D."/>
            <person name="Barton G.J."/>
            <person name="Westrop G.D."/>
            <person name="Mueller S."/>
            <person name="Dessi D."/>
            <person name="Fiori P.L."/>
            <person name="Ren Q."/>
            <person name="Paulsen I."/>
            <person name="Zhang H."/>
            <person name="Bastida-Corcuera F.D."/>
            <person name="Simoes-Barbosa A."/>
            <person name="Brown M.T."/>
            <person name="Hayes R.D."/>
            <person name="Mukherjee M."/>
            <person name="Okumura C.Y."/>
            <person name="Schneider R."/>
            <person name="Smith A.J."/>
            <person name="Vanacova S."/>
            <person name="Villalvazo M."/>
            <person name="Haas B.J."/>
            <person name="Pertea M."/>
            <person name="Feldblyum T.V."/>
            <person name="Utterback T.R."/>
            <person name="Shu C.L."/>
            <person name="Osoegawa K."/>
            <person name="de Jong P.J."/>
            <person name="Hrdy I."/>
            <person name="Horvathova L."/>
            <person name="Zubacova Z."/>
            <person name="Dolezal P."/>
            <person name="Malik S.B."/>
            <person name="Logsdon J.M. Jr."/>
            <person name="Henze K."/>
            <person name="Gupta A."/>
            <person name="Wang C.C."/>
            <person name="Dunne R.L."/>
            <person name="Upcroft J.A."/>
            <person name="Upcroft P."/>
            <person name="White O."/>
            <person name="Salzberg S.L."/>
            <person name="Tang P."/>
            <person name="Chiu C.-H."/>
            <person name="Lee Y.-S."/>
            <person name="Embley T.M."/>
            <person name="Coombs G.H."/>
            <person name="Mottram J.C."/>
            <person name="Tachezy J."/>
            <person name="Fraser-Liggett C.M."/>
            <person name="Johnson P.J."/>
        </authorList>
    </citation>
    <scope>NUCLEOTIDE SEQUENCE [LARGE SCALE GENOMIC DNA]</scope>
    <source>
        <strain evidence="8">G3</strain>
    </source>
</reference>
<dbReference type="eggNOG" id="KOG0048">
    <property type="taxonomic scope" value="Eukaryota"/>
</dbReference>
<dbReference type="FunFam" id="1.10.10.60:FF:000010">
    <property type="entry name" value="Transcriptional activator Myb isoform A"/>
    <property type="match status" value="1"/>
</dbReference>
<gene>
    <name evidence="8" type="ORF">TVAG_014570</name>
</gene>
<dbReference type="PROSITE" id="PS51294">
    <property type="entry name" value="HTH_MYB"/>
    <property type="match status" value="1"/>
</dbReference>
<dbReference type="RefSeq" id="XP_001299477.1">
    <property type="nucleotide sequence ID" value="XM_001299476.1"/>
</dbReference>
<dbReference type="KEGG" id="tva:4744192"/>
<keyword evidence="5" id="KW-0539">Nucleus</keyword>
<evidence type="ECO:0000256" key="2">
    <source>
        <dbReference type="ARBA" id="ARBA00023015"/>
    </source>
</evidence>
<evidence type="ECO:0000259" key="7">
    <source>
        <dbReference type="PROSITE" id="PS51294"/>
    </source>
</evidence>
<dbReference type="GO" id="GO:0000978">
    <property type="term" value="F:RNA polymerase II cis-regulatory region sequence-specific DNA binding"/>
    <property type="evidence" value="ECO:0000318"/>
    <property type="project" value="GO_Central"/>
</dbReference>
<feature type="domain" description="Myb-like" evidence="6">
    <location>
        <begin position="5"/>
        <end position="56"/>
    </location>
</feature>
<dbReference type="AlphaFoldDB" id="A2G8H3"/>
<evidence type="ECO:0000313" key="9">
    <source>
        <dbReference type="Proteomes" id="UP000001542"/>
    </source>
</evidence>
<dbReference type="STRING" id="5722.A2G8H3"/>
<dbReference type="InterPro" id="IPR001005">
    <property type="entry name" value="SANT/Myb"/>
</dbReference>
<dbReference type="Proteomes" id="UP000001542">
    <property type="component" value="Unassembled WGS sequence"/>
</dbReference>
<keyword evidence="9" id="KW-1185">Reference proteome</keyword>
<dbReference type="PANTHER" id="PTHR46621:SF1">
    <property type="entry name" value="SNRNA-ACTIVATING PROTEIN COMPLEX SUBUNIT 4"/>
    <property type="match status" value="1"/>
</dbReference>